<protein>
    <submittedName>
        <fullName evidence="3">Uncharacterized protein</fullName>
    </submittedName>
</protein>
<gene>
    <name evidence="3" type="ORF">Pla52n_52060</name>
</gene>
<keyword evidence="2" id="KW-0472">Membrane</keyword>
<evidence type="ECO:0000256" key="2">
    <source>
        <dbReference type="SAM" id="Phobius"/>
    </source>
</evidence>
<keyword evidence="2" id="KW-0812">Transmembrane</keyword>
<evidence type="ECO:0000313" key="4">
    <source>
        <dbReference type="Proteomes" id="UP000320176"/>
    </source>
</evidence>
<dbReference type="OrthoDB" id="247707at2"/>
<keyword evidence="2" id="KW-1133">Transmembrane helix</keyword>
<reference evidence="3 4" key="1">
    <citation type="submission" date="2019-02" db="EMBL/GenBank/DDBJ databases">
        <title>Deep-cultivation of Planctomycetes and their phenomic and genomic characterization uncovers novel biology.</title>
        <authorList>
            <person name="Wiegand S."/>
            <person name="Jogler M."/>
            <person name="Boedeker C."/>
            <person name="Pinto D."/>
            <person name="Vollmers J."/>
            <person name="Rivas-Marin E."/>
            <person name="Kohn T."/>
            <person name="Peeters S.H."/>
            <person name="Heuer A."/>
            <person name="Rast P."/>
            <person name="Oberbeckmann S."/>
            <person name="Bunk B."/>
            <person name="Jeske O."/>
            <person name="Meyerdierks A."/>
            <person name="Storesund J.E."/>
            <person name="Kallscheuer N."/>
            <person name="Luecker S."/>
            <person name="Lage O.M."/>
            <person name="Pohl T."/>
            <person name="Merkel B.J."/>
            <person name="Hornburger P."/>
            <person name="Mueller R.-W."/>
            <person name="Bruemmer F."/>
            <person name="Labrenz M."/>
            <person name="Spormann A.M."/>
            <person name="Op Den Camp H."/>
            <person name="Overmann J."/>
            <person name="Amann R."/>
            <person name="Jetten M.S.M."/>
            <person name="Mascher T."/>
            <person name="Medema M.H."/>
            <person name="Devos D.P."/>
            <person name="Kaster A.-K."/>
            <person name="Ovreas L."/>
            <person name="Rohde M."/>
            <person name="Galperin M.Y."/>
            <person name="Jogler C."/>
        </authorList>
    </citation>
    <scope>NUCLEOTIDE SEQUENCE [LARGE SCALE GENOMIC DNA]</scope>
    <source>
        <strain evidence="3 4">Pla52n</strain>
    </source>
</reference>
<dbReference type="Proteomes" id="UP000320176">
    <property type="component" value="Unassembled WGS sequence"/>
</dbReference>
<feature type="region of interest" description="Disordered" evidence="1">
    <location>
        <begin position="433"/>
        <end position="457"/>
    </location>
</feature>
<name>A0A5C6AGF1_9BACT</name>
<organism evidence="3 4">
    <name type="scientific">Stieleria varia</name>
    <dbReference type="NCBI Taxonomy" id="2528005"/>
    <lineage>
        <taxon>Bacteria</taxon>
        <taxon>Pseudomonadati</taxon>
        <taxon>Planctomycetota</taxon>
        <taxon>Planctomycetia</taxon>
        <taxon>Pirellulales</taxon>
        <taxon>Pirellulaceae</taxon>
        <taxon>Stieleria</taxon>
    </lineage>
</organism>
<proteinExistence type="predicted"/>
<accession>A0A5C6AGF1</accession>
<comment type="caution">
    <text evidence="3">The sequence shown here is derived from an EMBL/GenBank/DDBJ whole genome shotgun (WGS) entry which is preliminary data.</text>
</comment>
<dbReference type="RefSeq" id="WP_146522218.1">
    <property type="nucleotide sequence ID" value="NZ_CP151726.1"/>
</dbReference>
<keyword evidence="4" id="KW-1185">Reference proteome</keyword>
<evidence type="ECO:0000256" key="1">
    <source>
        <dbReference type="SAM" id="MobiDB-lite"/>
    </source>
</evidence>
<sequence>MHERTERAIARLLFVFCCAVPTSLTLLAILITWTPWYHASRLAAIAEHLSRETGLVVQIEDFRRVSPNRWTLHRVELIEPETLYQVAMIRQIDWTQDADSVRVMIHQPELQSEQLGHAWSMIHDRLISRPEHTTIPIEIAANDVTIVSRTGDMPLRDVQAWVQPNATGLRMNLECRLADQSPRMVKSTSTSTNTSLTRVTLVRDRSGERPESTLILESGDNDLPCSAIAGYLPTLQGLGPNATFRGALECRMTDTGTSIVLDGSQFNQIDLSYWSKHLPYPVVGTADLQLARCTMRPGEPINVAGTLIARDGLVGIGMLGSLQRDLGFEIDMNALPPDGRGLPYRLAALKFSMLGDSQISLQGMCDTQLEFRGGPPGVALLRAEDGQPVVFSSGGAIKPHQLMATLGADRHYSPFWSEILMTPPRPIGMETLDPNAPPSGRLIPSIATQKEDVIKQR</sequence>
<evidence type="ECO:0000313" key="3">
    <source>
        <dbReference type="EMBL" id="TWT98689.1"/>
    </source>
</evidence>
<dbReference type="AlphaFoldDB" id="A0A5C6AGF1"/>
<dbReference type="EMBL" id="SJPN01000006">
    <property type="protein sequence ID" value="TWT98689.1"/>
    <property type="molecule type" value="Genomic_DNA"/>
</dbReference>
<feature type="transmembrane region" description="Helical" evidence="2">
    <location>
        <begin position="12"/>
        <end position="33"/>
    </location>
</feature>